<evidence type="ECO:0000256" key="2">
    <source>
        <dbReference type="RuleBase" id="RU410713"/>
    </source>
</evidence>
<dbReference type="Pfam" id="PF03556">
    <property type="entry name" value="Cullin_binding"/>
    <property type="match status" value="1"/>
</dbReference>
<gene>
    <name evidence="4" type="ORF">Vafri_4239</name>
</gene>
<dbReference type="GO" id="GO:0032182">
    <property type="term" value="F:ubiquitin-like protein binding"/>
    <property type="evidence" value="ECO:0007669"/>
    <property type="project" value="TreeGrafter"/>
</dbReference>
<dbReference type="Gene3D" id="1.10.238.200">
    <property type="entry name" value="Cullin, PONY binding domain"/>
    <property type="match status" value="1"/>
</dbReference>
<dbReference type="InterPro" id="IPR005176">
    <property type="entry name" value="PONY_dom"/>
</dbReference>
<reference evidence="4" key="1">
    <citation type="journal article" date="2021" name="Proc. Natl. Acad. Sci. U.S.A.">
        <title>Three genomes in the algal genus Volvox reveal the fate of a haploid sex-determining region after a transition to homothallism.</title>
        <authorList>
            <person name="Yamamoto K."/>
            <person name="Hamaji T."/>
            <person name="Kawai-Toyooka H."/>
            <person name="Matsuzaki R."/>
            <person name="Takahashi F."/>
            <person name="Nishimura Y."/>
            <person name="Kawachi M."/>
            <person name="Noguchi H."/>
            <person name="Minakuchi Y."/>
            <person name="Umen J.G."/>
            <person name="Toyoda A."/>
            <person name="Nozaki H."/>
        </authorList>
    </citation>
    <scope>NUCLEOTIDE SEQUENCE</scope>
    <source>
        <strain evidence="4">NIES-3780</strain>
    </source>
</reference>
<proteinExistence type="predicted"/>
<dbReference type="SUPFAM" id="SSF46934">
    <property type="entry name" value="UBA-like"/>
    <property type="match status" value="1"/>
</dbReference>
<dbReference type="Pfam" id="PF14555">
    <property type="entry name" value="UBA_4"/>
    <property type="match status" value="1"/>
</dbReference>
<dbReference type="PANTHER" id="PTHR12281">
    <property type="entry name" value="RP42 RELATED"/>
    <property type="match status" value="1"/>
</dbReference>
<dbReference type="InterPro" id="IPR014764">
    <property type="entry name" value="DCN-prot"/>
</dbReference>
<dbReference type="InterPro" id="IPR009060">
    <property type="entry name" value="UBA-like_sf"/>
</dbReference>
<dbReference type="InterPro" id="IPR042460">
    <property type="entry name" value="DCN1-like_PONY"/>
</dbReference>
<comment type="caution">
    <text evidence="4">The sequence shown here is derived from an EMBL/GenBank/DDBJ whole genome shotgun (WGS) entry which is preliminary data.</text>
</comment>
<dbReference type="Gene3D" id="1.10.8.10">
    <property type="entry name" value="DNA helicase RuvA subunit, C-terminal domain"/>
    <property type="match status" value="1"/>
</dbReference>
<evidence type="ECO:0000259" key="3">
    <source>
        <dbReference type="PROSITE" id="PS51229"/>
    </source>
</evidence>
<feature type="domain" description="DCUN1" evidence="3">
    <location>
        <begin position="56"/>
        <end position="246"/>
    </location>
</feature>
<dbReference type="GO" id="GO:0000151">
    <property type="term" value="C:ubiquitin ligase complex"/>
    <property type="evidence" value="ECO:0007669"/>
    <property type="project" value="TreeGrafter"/>
</dbReference>
<name>A0A8J4ETN7_9CHLO</name>
<comment type="function">
    <text evidence="2">Neddylation of cullins play an essential role in the regulation of SCF-type complexes activity.</text>
</comment>
<keyword evidence="1" id="KW-0833">Ubl conjugation pathway</keyword>
<dbReference type="FunFam" id="1.10.238.10:FF:000030">
    <property type="entry name" value="DCN1-like protein"/>
    <property type="match status" value="1"/>
</dbReference>
<organism evidence="4 5">
    <name type="scientific">Volvox africanus</name>
    <dbReference type="NCBI Taxonomy" id="51714"/>
    <lineage>
        <taxon>Eukaryota</taxon>
        <taxon>Viridiplantae</taxon>
        <taxon>Chlorophyta</taxon>
        <taxon>core chlorophytes</taxon>
        <taxon>Chlorophyceae</taxon>
        <taxon>CS clade</taxon>
        <taxon>Chlamydomonadales</taxon>
        <taxon>Volvocaceae</taxon>
        <taxon>Volvox</taxon>
    </lineage>
</organism>
<evidence type="ECO:0000313" key="5">
    <source>
        <dbReference type="Proteomes" id="UP000747399"/>
    </source>
</evidence>
<evidence type="ECO:0000313" key="4">
    <source>
        <dbReference type="EMBL" id="GIL47418.1"/>
    </source>
</evidence>
<accession>A0A8J4ETN7</accession>
<dbReference type="GO" id="GO:0097602">
    <property type="term" value="F:cullin family protein binding"/>
    <property type="evidence" value="ECO:0007669"/>
    <property type="project" value="TreeGrafter"/>
</dbReference>
<dbReference type="PANTHER" id="PTHR12281:SF2">
    <property type="entry name" value="DEFECTIVE IN CULLIN NEDDYLATION PROTEIN"/>
    <property type="match status" value="1"/>
</dbReference>
<dbReference type="EMBL" id="BNCO01000004">
    <property type="protein sequence ID" value="GIL47418.1"/>
    <property type="molecule type" value="Genomic_DNA"/>
</dbReference>
<keyword evidence="5" id="KW-1185">Reference proteome</keyword>
<dbReference type="Proteomes" id="UP000747399">
    <property type="component" value="Unassembled WGS sequence"/>
</dbReference>
<dbReference type="GO" id="GO:0031624">
    <property type="term" value="F:ubiquitin conjugating enzyme binding"/>
    <property type="evidence" value="ECO:0007669"/>
    <property type="project" value="TreeGrafter"/>
</dbReference>
<dbReference type="FunFam" id="1.10.238.200:FF:000004">
    <property type="entry name" value="Defective in cullin neddylation protein"/>
    <property type="match status" value="1"/>
</dbReference>
<protein>
    <recommendedName>
        <fullName evidence="2">Defective in cullin neddylation protein</fullName>
    </recommendedName>
</protein>
<dbReference type="AlphaFoldDB" id="A0A8J4ETN7"/>
<evidence type="ECO:0000256" key="1">
    <source>
        <dbReference type="ARBA" id="ARBA00022786"/>
    </source>
</evidence>
<dbReference type="Gene3D" id="1.10.238.10">
    <property type="entry name" value="EF-hand"/>
    <property type="match status" value="1"/>
</dbReference>
<dbReference type="PROSITE" id="PS51229">
    <property type="entry name" value="DCUN1"/>
    <property type="match status" value="1"/>
</dbReference>
<dbReference type="GO" id="GO:0045116">
    <property type="term" value="P:protein neddylation"/>
    <property type="evidence" value="ECO:0007669"/>
    <property type="project" value="TreeGrafter"/>
</dbReference>
<sequence>MNRYTKQQKDKITQFRTITGSSEKVATDCLKNTGWAIDAAIDHFYTSGLATQAGGLDLRAVEALYQRYKEPDDDAIAVDGITRFCEELEVDPTDIVVLVISYYMNAGVMCEYTKEEFTSGLIKLGVDSIDKLKRRLPDLRAEIRIDNKFKDVYAFAYNFSREKGQKCVMLDTAVAMWQLLFSVPEQRWPLIDDWCEFLTKHHNRAISKDTWLQLFDFIKSVKPDFSNFDENSAWPYLLDEFVEHMKNKRGGGGGQ</sequence>